<keyword evidence="1" id="KW-0646">Protease inhibitor</keyword>
<dbReference type="Gene3D" id="3.30.60.30">
    <property type="match status" value="2"/>
</dbReference>
<dbReference type="SUPFAM" id="SSF100895">
    <property type="entry name" value="Kazal-type serine protease inhibitors"/>
    <property type="match status" value="2"/>
</dbReference>
<dbReference type="GO" id="GO:0006508">
    <property type="term" value="P:proteolysis"/>
    <property type="evidence" value="ECO:0007669"/>
    <property type="project" value="UniProtKB-KW"/>
</dbReference>
<keyword evidence="3" id="KW-1015">Disulfide bond</keyword>
<dbReference type="Pfam" id="PF07648">
    <property type="entry name" value="Kazal_2"/>
    <property type="match status" value="2"/>
</dbReference>
<dbReference type="CDD" id="cd00104">
    <property type="entry name" value="KAZAL_FS"/>
    <property type="match status" value="1"/>
</dbReference>
<dbReference type="SMART" id="SM00280">
    <property type="entry name" value="KAZAL"/>
    <property type="match status" value="1"/>
</dbReference>
<sequence>GEHSNLYTGKSCCGDQVSVMMVQRRLCLVVVMMVILAVDVASPQKKCPDQCSTEYDPVCGNNGVTYNNTCSLNIARCQNQSVRLAYRGECEGNTSINQCPDACPLYYDPVCGSDGKT</sequence>
<protein>
    <submittedName>
        <fullName evidence="6">Kazal-type-serine-protease-inhibitor-like-1 protein</fullName>
    </submittedName>
</protein>
<evidence type="ECO:0000256" key="2">
    <source>
        <dbReference type="ARBA" id="ARBA00022900"/>
    </source>
</evidence>
<dbReference type="PANTHER" id="PTHR10913">
    <property type="entry name" value="FOLLISTATIN-RELATED"/>
    <property type="match status" value="1"/>
</dbReference>
<reference evidence="6" key="1">
    <citation type="submission" date="2013-06" db="EMBL/GenBank/DDBJ databases">
        <authorList>
            <person name="Groh K."/>
        </authorList>
    </citation>
    <scope>NUCLEOTIDE SEQUENCE</scope>
    <source>
        <tissue evidence="6">Antennules</tissue>
    </source>
</reference>
<organism evidence="6">
    <name type="scientific">Coenobita clypeatus</name>
    <dbReference type="NCBI Taxonomy" id="474045"/>
    <lineage>
        <taxon>Eukaryota</taxon>
        <taxon>Metazoa</taxon>
        <taxon>Ecdysozoa</taxon>
        <taxon>Arthropoda</taxon>
        <taxon>Crustacea</taxon>
        <taxon>Multicrustacea</taxon>
        <taxon>Malacostraca</taxon>
        <taxon>Eumalacostraca</taxon>
        <taxon>Eucarida</taxon>
        <taxon>Decapoda</taxon>
        <taxon>Pleocyemata</taxon>
        <taxon>Anomura</taxon>
        <taxon>Paguroidea</taxon>
        <taxon>Coenobitidae</taxon>
        <taxon>Coenobita</taxon>
    </lineage>
</organism>
<feature type="domain" description="Kazal-like" evidence="5">
    <location>
        <begin position="41"/>
        <end position="92"/>
    </location>
</feature>
<keyword evidence="2" id="KW-0722">Serine protease inhibitor</keyword>
<feature type="non-terminal residue" evidence="6">
    <location>
        <position position="1"/>
    </location>
</feature>
<feature type="signal peptide" evidence="4">
    <location>
        <begin position="1"/>
        <end position="43"/>
    </location>
</feature>
<evidence type="ECO:0000313" key="6">
    <source>
        <dbReference type="EMBL" id="CDK12578.1"/>
    </source>
</evidence>
<dbReference type="InterPro" id="IPR050653">
    <property type="entry name" value="Prot_Inhib_GrowthFact_Antg"/>
</dbReference>
<dbReference type="GO" id="GO:0008233">
    <property type="term" value="F:peptidase activity"/>
    <property type="evidence" value="ECO:0007669"/>
    <property type="project" value="UniProtKB-KW"/>
</dbReference>
<keyword evidence="4" id="KW-0732">Signal</keyword>
<dbReference type="GO" id="GO:0005576">
    <property type="term" value="C:extracellular region"/>
    <property type="evidence" value="ECO:0007669"/>
    <property type="project" value="TreeGrafter"/>
</dbReference>
<name>W6MH78_9EUCA</name>
<dbReference type="InterPro" id="IPR036058">
    <property type="entry name" value="Kazal_dom_sf"/>
</dbReference>
<feature type="chain" id="PRO_5004878856" evidence="4">
    <location>
        <begin position="44"/>
        <end position="117"/>
    </location>
</feature>
<dbReference type="InterPro" id="IPR002350">
    <property type="entry name" value="Kazal_dom"/>
</dbReference>
<feature type="domain" description="Kazal-like" evidence="5">
    <location>
        <begin position="93"/>
        <end position="117"/>
    </location>
</feature>
<keyword evidence="6" id="KW-0645">Protease</keyword>
<evidence type="ECO:0000256" key="4">
    <source>
        <dbReference type="SAM" id="SignalP"/>
    </source>
</evidence>
<evidence type="ECO:0000256" key="3">
    <source>
        <dbReference type="ARBA" id="ARBA00023157"/>
    </source>
</evidence>
<reference evidence="6" key="2">
    <citation type="submission" date="2014-02" db="EMBL/GenBank/DDBJ databases">
        <title>The hermit crab's nose antennal transcriptomics.</title>
        <authorList>
            <person name="Groh K.C."/>
            <person name="Vogel H."/>
            <person name="Stensmyr M.C."/>
            <person name="Grosse-Wilde E."/>
            <person name="Hansson B.S."/>
        </authorList>
    </citation>
    <scope>NUCLEOTIDE SEQUENCE</scope>
    <source>
        <tissue evidence="6">Antennules</tissue>
    </source>
</reference>
<accession>W6MH78</accession>
<evidence type="ECO:0000259" key="5">
    <source>
        <dbReference type="PROSITE" id="PS51465"/>
    </source>
</evidence>
<evidence type="ECO:0000256" key="1">
    <source>
        <dbReference type="ARBA" id="ARBA00022690"/>
    </source>
</evidence>
<dbReference type="EMBL" id="HABY01000049">
    <property type="protein sequence ID" value="CDK12578.1"/>
    <property type="molecule type" value="Transcribed_RNA"/>
</dbReference>
<proteinExistence type="predicted"/>
<dbReference type="AlphaFoldDB" id="W6MH78"/>
<keyword evidence="6" id="KW-0378">Hydrolase</keyword>
<dbReference type="PROSITE" id="PS51465">
    <property type="entry name" value="KAZAL_2"/>
    <property type="match status" value="2"/>
</dbReference>
<dbReference type="PANTHER" id="PTHR10913:SF45">
    <property type="entry name" value="FOLLISTATIN, ISOFORM A-RELATED"/>
    <property type="match status" value="1"/>
</dbReference>